<dbReference type="InterPro" id="IPR058625">
    <property type="entry name" value="MdtA-like_BSH"/>
</dbReference>
<reference evidence="6 7" key="1">
    <citation type="submission" date="2017-10" db="EMBL/GenBank/DDBJ databases">
        <title>Massilia psychrophilum sp. nov., a novel purple-pigmented bacterium isolated from Tianshan glacier, Xinjiang Municipality, China.</title>
        <authorList>
            <person name="Wang H."/>
        </authorList>
    </citation>
    <scope>NUCLEOTIDE SEQUENCE [LARGE SCALE GENOMIC DNA]</scope>
    <source>
        <strain evidence="6 7">JCM 30813</strain>
    </source>
</reference>
<comment type="caution">
    <text evidence="6">The sequence shown here is derived from an EMBL/GenBank/DDBJ whole genome shotgun (WGS) entry which is preliminary data.</text>
</comment>
<dbReference type="InterPro" id="IPR058792">
    <property type="entry name" value="Beta-barrel_RND_2"/>
</dbReference>
<sequence length="415" mass="43313">MKIDTLPLVQPQPTVRRRRWSKPATILLIGALTGGGWVFLQKSTANANPPNAAKTAQASEGKDGAPKVDVYELSSGDVAAVEARELRLALPLAGSLAPLDQATVKSKVSGVVLATMVQEGMSVAAGQVIARLDAADQRARVAQQQAALDEANARLSLAKKNNANSGALLKQNYISQNAFDTTQNSVELAHASVEAMAAQLELAQLALADTTIRAPLAGVISKRHVQAGEKLAPDMPAFTIVNLRQLTLEAQVPASEVPRVKIGQEVQFRVDGFAGRAFAGKVARISPTAEAGSRSMLVYVSVDNSDAALRGGMFAKGTITTEKSAVAPLVPLAAIRTEQGRQVVYTIEANKVVAQPVTLGMRSEDEGLAQVTSGLHQGASVIVARLDGVKPGSKVRVVTIPTVPTVAAATPPVKG</sequence>
<dbReference type="PANTHER" id="PTHR30469">
    <property type="entry name" value="MULTIDRUG RESISTANCE PROTEIN MDTA"/>
    <property type="match status" value="1"/>
</dbReference>
<accession>A0A2G8T359</accession>
<dbReference type="GO" id="GO:0015562">
    <property type="term" value="F:efflux transmembrane transporter activity"/>
    <property type="evidence" value="ECO:0007669"/>
    <property type="project" value="TreeGrafter"/>
</dbReference>
<dbReference type="Pfam" id="PF25954">
    <property type="entry name" value="Beta-barrel_RND_2"/>
    <property type="match status" value="1"/>
</dbReference>
<protein>
    <submittedName>
        <fullName evidence="6">Efflux transporter periplasmic adaptor subunit</fullName>
    </submittedName>
</protein>
<dbReference type="InterPro" id="IPR058637">
    <property type="entry name" value="YknX-like_C"/>
</dbReference>
<keyword evidence="2" id="KW-0175">Coiled coil</keyword>
<dbReference type="PANTHER" id="PTHR30469:SF15">
    <property type="entry name" value="HLYD FAMILY OF SECRETION PROTEINS"/>
    <property type="match status" value="1"/>
</dbReference>
<evidence type="ECO:0000256" key="1">
    <source>
        <dbReference type="ARBA" id="ARBA00009477"/>
    </source>
</evidence>
<dbReference type="GO" id="GO:1990281">
    <property type="term" value="C:efflux pump complex"/>
    <property type="evidence" value="ECO:0007669"/>
    <property type="project" value="TreeGrafter"/>
</dbReference>
<dbReference type="NCBIfam" id="TIGR01730">
    <property type="entry name" value="RND_mfp"/>
    <property type="match status" value="1"/>
</dbReference>
<proteinExistence type="inferred from homology"/>
<gene>
    <name evidence="6" type="ORF">CR103_07510</name>
</gene>
<evidence type="ECO:0000313" key="7">
    <source>
        <dbReference type="Proteomes" id="UP000228593"/>
    </source>
</evidence>
<dbReference type="RefSeq" id="WP_099915369.1">
    <property type="nucleotide sequence ID" value="NZ_BMHS01000026.1"/>
</dbReference>
<keyword evidence="7" id="KW-1185">Reference proteome</keyword>
<evidence type="ECO:0000259" key="5">
    <source>
        <dbReference type="Pfam" id="PF25989"/>
    </source>
</evidence>
<dbReference type="Gene3D" id="2.40.30.170">
    <property type="match status" value="1"/>
</dbReference>
<dbReference type="EMBL" id="PDOB01000008">
    <property type="protein sequence ID" value="PIL40490.1"/>
    <property type="molecule type" value="Genomic_DNA"/>
</dbReference>
<comment type="similarity">
    <text evidence="1">Belongs to the membrane fusion protein (MFP) (TC 8.A.1) family.</text>
</comment>
<evidence type="ECO:0000259" key="3">
    <source>
        <dbReference type="Pfam" id="PF25917"/>
    </source>
</evidence>
<feature type="domain" description="YknX-like C-terminal permuted SH3-like" evidence="5">
    <location>
        <begin position="330"/>
        <end position="397"/>
    </location>
</feature>
<dbReference type="Pfam" id="PF25917">
    <property type="entry name" value="BSH_RND"/>
    <property type="match status" value="1"/>
</dbReference>
<dbReference type="Gene3D" id="1.10.287.470">
    <property type="entry name" value="Helix hairpin bin"/>
    <property type="match status" value="1"/>
</dbReference>
<feature type="coiled-coil region" evidence="2">
    <location>
        <begin position="134"/>
        <end position="161"/>
    </location>
</feature>
<evidence type="ECO:0000313" key="6">
    <source>
        <dbReference type="EMBL" id="PIL40490.1"/>
    </source>
</evidence>
<dbReference type="SUPFAM" id="SSF111369">
    <property type="entry name" value="HlyD-like secretion proteins"/>
    <property type="match status" value="1"/>
</dbReference>
<evidence type="ECO:0000256" key="2">
    <source>
        <dbReference type="SAM" id="Coils"/>
    </source>
</evidence>
<dbReference type="AlphaFoldDB" id="A0A2G8T359"/>
<dbReference type="OrthoDB" id="5502471at2"/>
<dbReference type="Proteomes" id="UP000228593">
    <property type="component" value="Unassembled WGS sequence"/>
</dbReference>
<dbReference type="FunFam" id="2.40.30.170:FF:000010">
    <property type="entry name" value="Efflux RND transporter periplasmic adaptor subunit"/>
    <property type="match status" value="1"/>
</dbReference>
<feature type="domain" description="CusB-like beta-barrel" evidence="4">
    <location>
        <begin position="248"/>
        <end position="322"/>
    </location>
</feature>
<dbReference type="InterPro" id="IPR006143">
    <property type="entry name" value="RND_pump_MFP"/>
</dbReference>
<dbReference type="Gene3D" id="2.40.50.100">
    <property type="match status" value="1"/>
</dbReference>
<dbReference type="Gene3D" id="2.40.420.20">
    <property type="match status" value="1"/>
</dbReference>
<name>A0A2G8T359_9BURK</name>
<feature type="domain" description="Multidrug resistance protein MdtA-like barrel-sandwich hybrid" evidence="3">
    <location>
        <begin position="101"/>
        <end position="238"/>
    </location>
</feature>
<evidence type="ECO:0000259" key="4">
    <source>
        <dbReference type="Pfam" id="PF25954"/>
    </source>
</evidence>
<dbReference type="Pfam" id="PF25989">
    <property type="entry name" value="YknX_C"/>
    <property type="match status" value="1"/>
</dbReference>
<organism evidence="6 7">
    <name type="scientific">Massilia psychrophila</name>
    <dbReference type="NCBI Taxonomy" id="1603353"/>
    <lineage>
        <taxon>Bacteria</taxon>
        <taxon>Pseudomonadati</taxon>
        <taxon>Pseudomonadota</taxon>
        <taxon>Betaproteobacteria</taxon>
        <taxon>Burkholderiales</taxon>
        <taxon>Oxalobacteraceae</taxon>
        <taxon>Telluria group</taxon>
        <taxon>Massilia</taxon>
    </lineage>
</organism>